<protein>
    <submittedName>
        <fullName evidence="4">ABC transporter substrate-binding protein</fullName>
    </submittedName>
</protein>
<dbReference type="EMBL" id="CP165628">
    <property type="protein sequence ID" value="XDU74682.1"/>
    <property type="molecule type" value="Genomic_DNA"/>
</dbReference>
<keyword evidence="2" id="KW-0408">Iron</keyword>
<dbReference type="PANTHER" id="PTHR30006">
    <property type="entry name" value="THIAMINE-BINDING PERIPLASMIC PROTEIN-RELATED"/>
    <property type="match status" value="1"/>
</dbReference>
<dbReference type="InterPro" id="IPR026045">
    <property type="entry name" value="Ferric-bd"/>
</dbReference>
<dbReference type="GO" id="GO:0046872">
    <property type="term" value="F:metal ion binding"/>
    <property type="evidence" value="ECO:0007669"/>
    <property type="project" value="UniProtKB-KW"/>
</dbReference>
<dbReference type="AlphaFoldDB" id="A0AB39VYG7"/>
<dbReference type="Gene3D" id="3.40.190.10">
    <property type="entry name" value="Periplasmic binding protein-like II"/>
    <property type="match status" value="2"/>
</dbReference>
<dbReference type="GO" id="GO:0030976">
    <property type="term" value="F:thiamine pyrophosphate binding"/>
    <property type="evidence" value="ECO:0007669"/>
    <property type="project" value="TreeGrafter"/>
</dbReference>
<dbReference type="GO" id="GO:0030975">
    <property type="term" value="F:thiamine binding"/>
    <property type="evidence" value="ECO:0007669"/>
    <property type="project" value="TreeGrafter"/>
</dbReference>
<evidence type="ECO:0000256" key="1">
    <source>
        <dbReference type="ARBA" id="ARBA00022729"/>
    </source>
</evidence>
<evidence type="ECO:0000256" key="3">
    <source>
        <dbReference type="SAM" id="SignalP"/>
    </source>
</evidence>
<organism evidence="4">
    <name type="scientific">Rouxiella sp. WC2420</name>
    <dbReference type="NCBI Taxonomy" id="3234145"/>
    <lineage>
        <taxon>Bacteria</taxon>
        <taxon>Pseudomonadati</taxon>
        <taxon>Pseudomonadota</taxon>
        <taxon>Gammaproteobacteria</taxon>
        <taxon>Enterobacterales</taxon>
        <taxon>Yersiniaceae</taxon>
        <taxon>Rouxiella</taxon>
    </lineage>
</organism>
<sequence>MRNSNSVSVIKTGLLTAMTLSFALTTGAAQALTVYTAGPGSLAKKLAAGYEKQTGVKVDIFQATTGKVMARLDAEQANPRADVLISASWDTATSLAKRDWLLAYQSPNASHVPAEFKNPYYVAQGISALGIVWNTKSGTPEPHDWQDLALPAFKDKVTTPDPSLSGASLDLLIGLQNAYGDQAWKLFDNLKANGMIVAGPNAQALTPVLQGAKAAVFGAVDYVSYNSVEAGEAVKVIFPTSGTVIAPRPMMILKSSKEPAQAKAFVDYVLSPEGQKLVADAWLMPAREDIDAKRPLFKTLKVLPAETAGSVDRKQVLDKFAALFAAQ</sequence>
<reference evidence="4" key="1">
    <citation type="submission" date="2024-07" db="EMBL/GenBank/DDBJ databases">
        <authorList>
            <person name="Biller S.J."/>
        </authorList>
    </citation>
    <scope>NUCLEOTIDE SEQUENCE</scope>
    <source>
        <strain evidence="4">WC2420</strain>
    </source>
</reference>
<feature type="signal peptide" evidence="3">
    <location>
        <begin position="1"/>
        <end position="31"/>
    </location>
</feature>
<accession>A0AB39VYG7</accession>
<dbReference type="Pfam" id="PF13343">
    <property type="entry name" value="SBP_bac_6"/>
    <property type="match status" value="1"/>
</dbReference>
<evidence type="ECO:0000313" key="4">
    <source>
        <dbReference type="EMBL" id="XDU74682.1"/>
    </source>
</evidence>
<dbReference type="SUPFAM" id="SSF53850">
    <property type="entry name" value="Periplasmic binding protein-like II"/>
    <property type="match status" value="1"/>
</dbReference>
<dbReference type="PIRSF" id="PIRSF002825">
    <property type="entry name" value="CfbpA"/>
    <property type="match status" value="1"/>
</dbReference>
<dbReference type="PANTHER" id="PTHR30006:SF2">
    <property type="entry name" value="ABC TRANSPORTER SUBSTRATE-BINDING PROTEIN"/>
    <property type="match status" value="1"/>
</dbReference>
<evidence type="ECO:0000256" key="2">
    <source>
        <dbReference type="PIRSR" id="PIRSR002825-1"/>
    </source>
</evidence>
<keyword evidence="2" id="KW-0479">Metal-binding</keyword>
<dbReference type="GO" id="GO:0015888">
    <property type="term" value="P:thiamine transport"/>
    <property type="evidence" value="ECO:0007669"/>
    <property type="project" value="TreeGrafter"/>
</dbReference>
<feature type="chain" id="PRO_5044325263" evidence="3">
    <location>
        <begin position="32"/>
        <end position="327"/>
    </location>
</feature>
<name>A0AB39VYG7_9GAMM</name>
<keyword evidence="1 3" id="KW-0732">Signal</keyword>
<proteinExistence type="predicted"/>
<feature type="binding site" evidence="2">
    <location>
        <position position="222"/>
    </location>
    <ligand>
        <name>Fe cation</name>
        <dbReference type="ChEBI" id="CHEBI:24875"/>
    </ligand>
</feature>
<dbReference type="GO" id="GO:0030288">
    <property type="term" value="C:outer membrane-bounded periplasmic space"/>
    <property type="evidence" value="ECO:0007669"/>
    <property type="project" value="TreeGrafter"/>
</dbReference>
<dbReference type="CDD" id="cd13547">
    <property type="entry name" value="PBP2_Fbp_like_2"/>
    <property type="match status" value="1"/>
</dbReference>
<gene>
    <name evidence="4" type="ORF">AB3G37_11630</name>
</gene>